<dbReference type="EMBL" id="QKWP01002014">
    <property type="protein sequence ID" value="RIB05263.1"/>
    <property type="molecule type" value="Genomic_DNA"/>
</dbReference>
<dbReference type="AlphaFoldDB" id="A0A397UD30"/>
<keyword evidence="2" id="KW-1185">Reference proteome</keyword>
<dbReference type="Proteomes" id="UP000266673">
    <property type="component" value="Unassembled WGS sequence"/>
</dbReference>
<evidence type="ECO:0000313" key="2">
    <source>
        <dbReference type="Proteomes" id="UP000266673"/>
    </source>
</evidence>
<feature type="non-terminal residue" evidence="1">
    <location>
        <position position="1"/>
    </location>
</feature>
<reference evidence="1 2" key="1">
    <citation type="submission" date="2018-06" db="EMBL/GenBank/DDBJ databases">
        <title>Comparative genomics reveals the genomic features of Rhizophagus irregularis, R. cerebriforme, R. diaphanum and Gigaspora rosea, and their symbiotic lifestyle signature.</title>
        <authorList>
            <person name="Morin E."/>
            <person name="San Clemente H."/>
            <person name="Chen E.C.H."/>
            <person name="De La Providencia I."/>
            <person name="Hainaut M."/>
            <person name="Kuo A."/>
            <person name="Kohler A."/>
            <person name="Murat C."/>
            <person name="Tang N."/>
            <person name="Roy S."/>
            <person name="Loubradou J."/>
            <person name="Henrissat B."/>
            <person name="Grigoriev I.V."/>
            <person name="Corradi N."/>
            <person name="Roux C."/>
            <person name="Martin F.M."/>
        </authorList>
    </citation>
    <scope>NUCLEOTIDE SEQUENCE [LARGE SCALE GENOMIC DNA]</scope>
    <source>
        <strain evidence="1 2">DAOM 194757</strain>
    </source>
</reference>
<organism evidence="1 2">
    <name type="scientific">Gigaspora rosea</name>
    <dbReference type="NCBI Taxonomy" id="44941"/>
    <lineage>
        <taxon>Eukaryota</taxon>
        <taxon>Fungi</taxon>
        <taxon>Fungi incertae sedis</taxon>
        <taxon>Mucoromycota</taxon>
        <taxon>Glomeromycotina</taxon>
        <taxon>Glomeromycetes</taxon>
        <taxon>Diversisporales</taxon>
        <taxon>Gigasporaceae</taxon>
        <taxon>Gigaspora</taxon>
    </lineage>
</organism>
<accession>A0A397UD30</accession>
<sequence length="96" mass="11330">NKTTLENNHKSRNGNSVISRIIKQQTQIFLREIVYYLRLKEKKIFNDTASESSSESGPGSESFYDNEDFTIDMEKYDYQMNDVDILQQLYKRGLYS</sequence>
<comment type="caution">
    <text evidence="1">The sequence shown here is derived from an EMBL/GenBank/DDBJ whole genome shotgun (WGS) entry which is preliminary data.</text>
</comment>
<name>A0A397UD30_9GLOM</name>
<gene>
    <name evidence="1" type="ORF">C2G38_2118786</name>
</gene>
<evidence type="ECO:0000313" key="1">
    <source>
        <dbReference type="EMBL" id="RIB05263.1"/>
    </source>
</evidence>
<protein>
    <submittedName>
        <fullName evidence="1">Uncharacterized protein</fullName>
    </submittedName>
</protein>
<proteinExistence type="predicted"/>